<keyword evidence="1" id="KW-0472">Membrane</keyword>
<keyword evidence="1" id="KW-0812">Transmembrane</keyword>
<accession>A0A437S4W0</accession>
<evidence type="ECO:0000313" key="2">
    <source>
        <dbReference type="EMBL" id="RVU54053.1"/>
    </source>
</evidence>
<dbReference type="AlphaFoldDB" id="A0A437S4W0"/>
<keyword evidence="1" id="KW-1133">Transmembrane helix</keyword>
<dbReference type="EMBL" id="RLIH01000016">
    <property type="protein sequence ID" value="RVU54053.1"/>
    <property type="molecule type" value="Genomic_DNA"/>
</dbReference>
<feature type="transmembrane region" description="Helical" evidence="1">
    <location>
        <begin position="206"/>
        <end position="225"/>
    </location>
</feature>
<evidence type="ECO:0000256" key="1">
    <source>
        <dbReference type="SAM" id="Phobius"/>
    </source>
</evidence>
<organism evidence="2 3">
    <name type="scientific">Anaerosphaera multitolerans</name>
    <dbReference type="NCBI Taxonomy" id="2487351"/>
    <lineage>
        <taxon>Bacteria</taxon>
        <taxon>Bacillati</taxon>
        <taxon>Bacillota</taxon>
        <taxon>Tissierellia</taxon>
        <taxon>Tissierellales</taxon>
        <taxon>Peptoniphilaceae</taxon>
        <taxon>Anaerosphaera</taxon>
    </lineage>
</organism>
<keyword evidence="3" id="KW-1185">Reference proteome</keyword>
<sequence length="230" mass="26840">MNNNFLKEESRKIIKSISGVYAFLLILITVLFLKDNINISMDYKVYFKMLVLYNFLFRRILYLLCIYYFYRYFGGVFNYVVIRGVTRETFIVEALKLIIIITLILGISDGVFLYFSNFEFEISSILSNILTIFSVLVSIALSLTLIKKYKFGIALLLLLIVLYVGVNGEMLIWSAIFIMTFVMMLFMGEMRADEFSAFNIVFSGDFIYLILILILTVICLIRLTLKRDIR</sequence>
<dbReference type="Proteomes" id="UP000288812">
    <property type="component" value="Unassembled WGS sequence"/>
</dbReference>
<dbReference type="RefSeq" id="WP_127725167.1">
    <property type="nucleotide sequence ID" value="NZ_RLIH01000016.1"/>
</dbReference>
<gene>
    <name evidence="2" type="ORF">EF514_09290</name>
</gene>
<feature type="transmembrane region" description="Helical" evidence="1">
    <location>
        <begin position="125"/>
        <end position="146"/>
    </location>
</feature>
<feature type="transmembrane region" description="Helical" evidence="1">
    <location>
        <begin position="12"/>
        <end position="33"/>
    </location>
</feature>
<comment type="caution">
    <text evidence="2">The sequence shown here is derived from an EMBL/GenBank/DDBJ whole genome shotgun (WGS) entry which is preliminary data.</text>
</comment>
<name>A0A437S4W0_9FIRM</name>
<evidence type="ECO:0000313" key="3">
    <source>
        <dbReference type="Proteomes" id="UP000288812"/>
    </source>
</evidence>
<feature type="transmembrane region" description="Helical" evidence="1">
    <location>
        <begin position="90"/>
        <end position="113"/>
    </location>
</feature>
<protein>
    <submittedName>
        <fullName evidence="2">Uncharacterized protein</fullName>
    </submittedName>
</protein>
<reference evidence="2 3" key="1">
    <citation type="submission" date="2018-11" db="EMBL/GenBank/DDBJ databases">
        <title>Genome sequencing and assembly of Anaerosphaera sp. nov., GS7-6-2.</title>
        <authorList>
            <person name="Rettenmaier R."/>
            <person name="Liebl W."/>
            <person name="Zverlov V."/>
        </authorList>
    </citation>
    <scope>NUCLEOTIDE SEQUENCE [LARGE SCALE GENOMIC DNA]</scope>
    <source>
        <strain evidence="2 3">GS7-6-2</strain>
    </source>
</reference>
<proteinExistence type="predicted"/>
<dbReference type="OrthoDB" id="9984113at2"/>
<feature type="transmembrane region" description="Helical" evidence="1">
    <location>
        <begin position="153"/>
        <end position="186"/>
    </location>
</feature>